<dbReference type="EMBL" id="KZ989287">
    <property type="protein sequence ID" value="RKP27018.1"/>
    <property type="molecule type" value="Genomic_DNA"/>
</dbReference>
<dbReference type="Pfam" id="PF01738">
    <property type="entry name" value="DLH"/>
    <property type="match status" value="1"/>
</dbReference>
<dbReference type="InterPro" id="IPR051049">
    <property type="entry name" value="Dienelactone_hydrolase-like"/>
</dbReference>
<name>A0A4P9Z3Q0_9FUNG</name>
<dbReference type="GO" id="GO:0016787">
    <property type="term" value="F:hydrolase activity"/>
    <property type="evidence" value="ECO:0007669"/>
    <property type="project" value="InterPro"/>
</dbReference>
<accession>A0A4P9Z3Q0</accession>
<dbReference type="Proteomes" id="UP000278143">
    <property type="component" value="Unassembled WGS sequence"/>
</dbReference>
<dbReference type="PANTHER" id="PTHR46623:SF6">
    <property type="entry name" value="ALPHA_BETA-HYDROLASES SUPERFAMILY PROTEIN"/>
    <property type="match status" value="1"/>
</dbReference>
<evidence type="ECO:0000259" key="1">
    <source>
        <dbReference type="Pfam" id="PF01738"/>
    </source>
</evidence>
<dbReference type="Gene3D" id="3.40.50.1820">
    <property type="entry name" value="alpha/beta hydrolase"/>
    <property type="match status" value="1"/>
</dbReference>
<proteinExistence type="predicted"/>
<evidence type="ECO:0000313" key="2">
    <source>
        <dbReference type="EMBL" id="RKP27018.1"/>
    </source>
</evidence>
<dbReference type="PANTHER" id="PTHR46623">
    <property type="entry name" value="CARBOXYMETHYLENEBUTENOLIDASE-RELATED"/>
    <property type="match status" value="1"/>
</dbReference>
<keyword evidence="3" id="KW-1185">Reference proteome</keyword>
<sequence length="221" mass="24045">MDVQYNGNTAFLAKPSDASAAPPTHGVVVVQEWWGINDAMKSMARRFADAGLLALLPDLYHGRVAATSDEAQHLMTGLDWPAAVKEIHAAATYLRSQGCEKVVVTGFCMGGALTAASAVLNADVFTAAAPFYGIPPATLCNLEETKIPVQAHFGKLDNHKGFSDPATVREYEEKLKKSGVKYELHWYDADHAFMNETRPEVYEPASAKIAFERVVSFVKAQ</sequence>
<reference evidence="3" key="1">
    <citation type="journal article" date="2018" name="Nat. Microbiol.">
        <title>Leveraging single-cell genomics to expand the fungal tree of life.</title>
        <authorList>
            <person name="Ahrendt S.R."/>
            <person name="Quandt C.A."/>
            <person name="Ciobanu D."/>
            <person name="Clum A."/>
            <person name="Salamov A."/>
            <person name="Andreopoulos B."/>
            <person name="Cheng J.F."/>
            <person name="Woyke T."/>
            <person name="Pelin A."/>
            <person name="Henrissat B."/>
            <person name="Reynolds N.K."/>
            <person name="Benny G.L."/>
            <person name="Smith M.E."/>
            <person name="James T.Y."/>
            <person name="Grigoriev I.V."/>
        </authorList>
    </citation>
    <scope>NUCLEOTIDE SEQUENCE [LARGE SCALE GENOMIC DNA]</scope>
    <source>
        <strain evidence="3">Benny S71-1</strain>
    </source>
</reference>
<organism evidence="2 3">
    <name type="scientific">Syncephalis pseudoplumigaleata</name>
    <dbReference type="NCBI Taxonomy" id="1712513"/>
    <lineage>
        <taxon>Eukaryota</taxon>
        <taxon>Fungi</taxon>
        <taxon>Fungi incertae sedis</taxon>
        <taxon>Zoopagomycota</taxon>
        <taxon>Zoopagomycotina</taxon>
        <taxon>Zoopagomycetes</taxon>
        <taxon>Zoopagales</taxon>
        <taxon>Piptocephalidaceae</taxon>
        <taxon>Syncephalis</taxon>
    </lineage>
</organism>
<gene>
    <name evidence="2" type="ORF">SYNPS1DRAFT_13313</name>
</gene>
<evidence type="ECO:0000313" key="3">
    <source>
        <dbReference type="Proteomes" id="UP000278143"/>
    </source>
</evidence>
<dbReference type="InterPro" id="IPR029058">
    <property type="entry name" value="AB_hydrolase_fold"/>
</dbReference>
<dbReference type="OrthoDB" id="17560at2759"/>
<dbReference type="SUPFAM" id="SSF53474">
    <property type="entry name" value="alpha/beta-Hydrolases"/>
    <property type="match status" value="1"/>
</dbReference>
<feature type="domain" description="Dienelactone hydrolase" evidence="1">
    <location>
        <begin position="10"/>
        <end position="220"/>
    </location>
</feature>
<protein>
    <submittedName>
        <fullName evidence="2">Putative carboxymethylenebutenolidase</fullName>
    </submittedName>
</protein>
<dbReference type="InterPro" id="IPR002925">
    <property type="entry name" value="Dienelactn_hydro"/>
</dbReference>
<dbReference type="AlphaFoldDB" id="A0A4P9Z3Q0"/>